<dbReference type="PANTHER" id="PTHR10030">
    <property type="entry name" value="ALPHA-L-FUCOSIDASE"/>
    <property type="match status" value="1"/>
</dbReference>
<dbReference type="PRINTS" id="PR00741">
    <property type="entry name" value="GLHYDRLASE29"/>
</dbReference>
<evidence type="ECO:0000256" key="5">
    <source>
        <dbReference type="ARBA" id="ARBA00022801"/>
    </source>
</evidence>
<dbReference type="OrthoDB" id="107551at2"/>
<dbReference type="Pfam" id="PF01120">
    <property type="entry name" value="Alpha_L_fucos"/>
    <property type="match status" value="1"/>
</dbReference>
<evidence type="ECO:0000256" key="1">
    <source>
        <dbReference type="ARBA" id="ARBA00004071"/>
    </source>
</evidence>
<keyword evidence="4" id="KW-0732">Signal</keyword>
<comment type="caution">
    <text evidence="8">The sequence shown here is derived from an EMBL/GenBank/DDBJ whole genome shotgun (WGS) entry which is preliminary data.</text>
</comment>
<dbReference type="Gene3D" id="2.60.40.1180">
    <property type="entry name" value="Golgi alpha-mannosidase II"/>
    <property type="match status" value="1"/>
</dbReference>
<comment type="similarity">
    <text evidence="2">Belongs to the glycosyl hydrolase 29 family.</text>
</comment>
<organism evidence="8 9">
    <name type="scientific">Novipirellula herctigrandis</name>
    <dbReference type="NCBI Taxonomy" id="2527986"/>
    <lineage>
        <taxon>Bacteria</taxon>
        <taxon>Pseudomonadati</taxon>
        <taxon>Planctomycetota</taxon>
        <taxon>Planctomycetia</taxon>
        <taxon>Pirellulales</taxon>
        <taxon>Pirellulaceae</taxon>
        <taxon>Novipirellula</taxon>
    </lineage>
</organism>
<dbReference type="AlphaFoldDB" id="A0A5C5Z5G4"/>
<reference evidence="8 9" key="1">
    <citation type="submission" date="2019-02" db="EMBL/GenBank/DDBJ databases">
        <title>Deep-cultivation of Planctomycetes and their phenomic and genomic characterization uncovers novel biology.</title>
        <authorList>
            <person name="Wiegand S."/>
            <person name="Jogler M."/>
            <person name="Boedeker C."/>
            <person name="Pinto D."/>
            <person name="Vollmers J."/>
            <person name="Rivas-Marin E."/>
            <person name="Kohn T."/>
            <person name="Peeters S.H."/>
            <person name="Heuer A."/>
            <person name="Rast P."/>
            <person name="Oberbeckmann S."/>
            <person name="Bunk B."/>
            <person name="Jeske O."/>
            <person name="Meyerdierks A."/>
            <person name="Storesund J.E."/>
            <person name="Kallscheuer N."/>
            <person name="Luecker S."/>
            <person name="Lage O.M."/>
            <person name="Pohl T."/>
            <person name="Merkel B.J."/>
            <person name="Hornburger P."/>
            <person name="Mueller R.-W."/>
            <person name="Bruemmer F."/>
            <person name="Labrenz M."/>
            <person name="Spormann A.M."/>
            <person name="Op Den Camp H."/>
            <person name="Overmann J."/>
            <person name="Amann R."/>
            <person name="Jetten M.S.M."/>
            <person name="Mascher T."/>
            <person name="Medema M.H."/>
            <person name="Devos D.P."/>
            <person name="Kaster A.-K."/>
            <person name="Ovreas L."/>
            <person name="Rohde M."/>
            <person name="Galperin M.Y."/>
            <person name="Jogler C."/>
        </authorList>
    </citation>
    <scope>NUCLEOTIDE SEQUENCE [LARGE SCALE GENOMIC DNA]</scope>
    <source>
        <strain evidence="8 9">CA13</strain>
    </source>
</reference>
<dbReference type="Proteomes" id="UP000315010">
    <property type="component" value="Unassembled WGS sequence"/>
</dbReference>
<dbReference type="EC" id="3.2.1.51" evidence="3"/>
<evidence type="ECO:0000259" key="7">
    <source>
        <dbReference type="Pfam" id="PF01120"/>
    </source>
</evidence>
<dbReference type="Gene3D" id="3.20.20.80">
    <property type="entry name" value="Glycosidases"/>
    <property type="match status" value="1"/>
</dbReference>
<dbReference type="SMART" id="SM00812">
    <property type="entry name" value="Alpha_L_fucos"/>
    <property type="match status" value="1"/>
</dbReference>
<dbReference type="GO" id="GO:0005764">
    <property type="term" value="C:lysosome"/>
    <property type="evidence" value="ECO:0007669"/>
    <property type="project" value="TreeGrafter"/>
</dbReference>
<proteinExistence type="inferred from homology"/>
<dbReference type="InterPro" id="IPR008979">
    <property type="entry name" value="Galactose-bd-like_sf"/>
</dbReference>
<dbReference type="EMBL" id="SJPJ01000001">
    <property type="protein sequence ID" value="TWT82629.1"/>
    <property type="molecule type" value="Genomic_DNA"/>
</dbReference>
<name>A0A5C5Z5G4_9BACT</name>
<protein>
    <recommendedName>
        <fullName evidence="3">alpha-L-fucosidase</fullName>
        <ecNumber evidence="3">3.2.1.51</ecNumber>
    </recommendedName>
</protein>
<keyword evidence="9" id="KW-1185">Reference proteome</keyword>
<evidence type="ECO:0000313" key="9">
    <source>
        <dbReference type="Proteomes" id="UP000315010"/>
    </source>
</evidence>
<dbReference type="InterPro" id="IPR013780">
    <property type="entry name" value="Glyco_hydro_b"/>
</dbReference>
<keyword evidence="6" id="KW-0326">Glycosidase</keyword>
<evidence type="ECO:0000256" key="4">
    <source>
        <dbReference type="ARBA" id="ARBA00022729"/>
    </source>
</evidence>
<dbReference type="InterPro" id="IPR000933">
    <property type="entry name" value="Glyco_hydro_29"/>
</dbReference>
<sequence>MSPRIVIGIVVLLTLIGSLSRGSAQDIVSEQLVEQDDKSTVSPLPETAQQHDARMQWWREARFGMFVHWGLYSGLAGTWDGKPVATRGGMEWIQQRVKSDTDTYAKEAIPKFKPTADFARQWATLAKQAGCRYLVFTTKHHDGFGLFDSKAGDYNAGSVLNRDLVKEIVEACHAEGLKVGFYHSVIDWHHDQYTYNKSKQLPHPLRGQAYANGPRDHAKYQDYLHQQVTELVSNYGPVDVLWWDYSSLDFQGDQAWRSSELMELVRSKQPGIIMNNRLFRTPEAGWSGMGTAGFIPQLDSKYGDFITPEQHIPATGMPGIDWETCMTLNTTWGFSDHDHAWKSDETLIRNLIDIASKGGNYLLNIGPKGDGSVPEESIKSMRTIGKWMNTNGEAIYGTTASPFKNLPFEGRCTCKPGNLYFHVFDWPADGKLLVPMTNTIRKAYLLSAPDKALTVTSTENGQIISLPAKSSDQIATVVVTEIAGEPDVIVPSAQPILQSADGVLKLDATEAVLLGELRLERKHQHPNIGFWLHSADSVEWPIKISQAGKFAVTAGIAAEASGTFEIIVGDQKLRAKAPRTGGYDKFKNVTLGEINLATGKATLAIKAVKEGWRPFNLTTLTLTPVK</sequence>
<dbReference type="GO" id="GO:0016139">
    <property type="term" value="P:glycoside catabolic process"/>
    <property type="evidence" value="ECO:0007669"/>
    <property type="project" value="TreeGrafter"/>
</dbReference>
<dbReference type="Gene3D" id="2.60.120.260">
    <property type="entry name" value="Galactose-binding domain-like"/>
    <property type="match status" value="1"/>
</dbReference>
<accession>A0A5C5Z5G4</accession>
<keyword evidence="5" id="KW-0378">Hydrolase</keyword>
<dbReference type="InterPro" id="IPR017853">
    <property type="entry name" value="GH"/>
</dbReference>
<dbReference type="SUPFAM" id="SSF51445">
    <property type="entry name" value="(Trans)glycosidases"/>
    <property type="match status" value="1"/>
</dbReference>
<feature type="domain" description="Glycoside hydrolase family 29 N-terminal" evidence="7">
    <location>
        <begin position="46"/>
        <end position="393"/>
    </location>
</feature>
<dbReference type="GO" id="GO:0004560">
    <property type="term" value="F:alpha-L-fucosidase activity"/>
    <property type="evidence" value="ECO:0007669"/>
    <property type="project" value="InterPro"/>
</dbReference>
<gene>
    <name evidence="8" type="ORF">CA13_40920</name>
</gene>
<evidence type="ECO:0000313" key="8">
    <source>
        <dbReference type="EMBL" id="TWT82629.1"/>
    </source>
</evidence>
<dbReference type="SUPFAM" id="SSF49785">
    <property type="entry name" value="Galactose-binding domain-like"/>
    <property type="match status" value="1"/>
</dbReference>
<dbReference type="InterPro" id="IPR016286">
    <property type="entry name" value="FUC_metazoa-typ"/>
</dbReference>
<dbReference type="RefSeq" id="WP_146399241.1">
    <property type="nucleotide sequence ID" value="NZ_SJPJ01000001.1"/>
</dbReference>
<dbReference type="GO" id="GO:0006004">
    <property type="term" value="P:fucose metabolic process"/>
    <property type="evidence" value="ECO:0007669"/>
    <property type="project" value="InterPro"/>
</dbReference>
<evidence type="ECO:0000256" key="2">
    <source>
        <dbReference type="ARBA" id="ARBA00007951"/>
    </source>
</evidence>
<dbReference type="InterPro" id="IPR057739">
    <property type="entry name" value="Glyco_hydro_29_N"/>
</dbReference>
<dbReference type="PANTHER" id="PTHR10030:SF37">
    <property type="entry name" value="ALPHA-L-FUCOSIDASE-RELATED"/>
    <property type="match status" value="1"/>
</dbReference>
<evidence type="ECO:0000256" key="6">
    <source>
        <dbReference type="ARBA" id="ARBA00023295"/>
    </source>
</evidence>
<comment type="function">
    <text evidence="1">Alpha-L-fucosidase is responsible for hydrolyzing the alpha-1,6-linked fucose joined to the reducing-end N-acetylglucosamine of the carbohydrate moieties of glycoproteins.</text>
</comment>
<evidence type="ECO:0000256" key="3">
    <source>
        <dbReference type="ARBA" id="ARBA00012662"/>
    </source>
</evidence>